<feature type="chain" id="PRO_5016073860" evidence="7">
    <location>
        <begin position="49"/>
        <end position="944"/>
    </location>
</feature>
<dbReference type="PIRSF" id="PIRSF006076">
    <property type="entry name" value="OM_assembly_OMP85"/>
    <property type="match status" value="1"/>
</dbReference>
<keyword evidence="6" id="KW-0998">Cell outer membrane</keyword>
<evidence type="ECO:0000256" key="7">
    <source>
        <dbReference type="SAM" id="SignalP"/>
    </source>
</evidence>
<dbReference type="Gene3D" id="3.10.20.310">
    <property type="entry name" value="membrane protein fhac"/>
    <property type="match status" value="5"/>
</dbReference>
<dbReference type="GO" id="GO:0019867">
    <property type="term" value="C:outer membrane"/>
    <property type="evidence" value="ECO:0007669"/>
    <property type="project" value="InterPro"/>
</dbReference>
<dbReference type="Gene3D" id="2.40.160.50">
    <property type="entry name" value="membrane protein fhac: a member of the omp85/tpsb transporter family"/>
    <property type="match status" value="1"/>
</dbReference>
<organism evidence="9 10">
    <name type="scientific">Hydrotalea sandarakina</name>
    <dbReference type="NCBI Taxonomy" id="1004304"/>
    <lineage>
        <taxon>Bacteria</taxon>
        <taxon>Pseudomonadati</taxon>
        <taxon>Bacteroidota</taxon>
        <taxon>Chitinophagia</taxon>
        <taxon>Chitinophagales</taxon>
        <taxon>Chitinophagaceae</taxon>
        <taxon>Hydrotalea</taxon>
    </lineage>
</organism>
<sequence length="944" mass="107173">MLKQLSNATFLWYNRSATIPKNPIRMQKTLKLLTLAFFLSCFHLSVFAQQKADTTITSIDADLINIFNQKTPKKYKIESIKVTGNKYFDENLLISISGLNVGDEVVIPGGDNFSRAINKLWSQNYFSDVEIYITKLHGTNIDIEINVTERPRLSKFYFKGIGKGAIDDLNSKTGLVPGRVVTENMKRTASEAIRKYFFDKGYQNAHVTIQEIKDSTRSNSMDLVFIVDRGGKIKISDIYFAGNENVDASKLKQQMKGTKEKGHFTLYPSIDTSGFIKPKPYTFQQYMHDKGFLNFTDTRKVLSPYIRIKPFVSAKFNEKKYNEDKDAIIDYYNSIGYRDAQITRDQVFKNSKGNLDIDIQVSEGHKYYFGNISWRGNTIYSDSILSVILGIKKGDTYNMEILNKRLGKGGGVPDGSADISSLYLDNGYLFFRADPVETAVYNDTIDYEIRMVEGPQATIKNVRIAGNDKTKEYVIRRELRTIPGEKFSRADLIRSQREIAQLNYFNQEKIGINPVPNPDDGTVDINYTLEEKSSDQLELSAGWGGAIGLTGTVGVSFNNFSIKNIFSKKAWDPLPMGDGQKLSFRVQSNGRAFRSYNFSFTEPWVGGKKRNALTFSIYDTKFANAYDPLTGTYTAAAAGRSFLKTTGASVAYSKQLTWPDDYFSLSFSVNYTRYQLVNYAISQQLKLRDGTLFNNGISNNFNFKVALQRSSVNQPMFPTSGSTFLASLAVTPPYSLFNPSVVYQNDPYNFIEYHKWRFNGEWYVPLSKGTGEDHNKMFVLKLAAKFGFLGRYNPQLQISPFERFQLGDAGLSNQYALIGYDIISQRGYPVYESSNPRINPDQTGASQYFTMFNKYTAELRYPLSLNPSSTIYAESFFEAANGWYDLKYYNPFQLRRSVGVGMRFFLPMFGLLGFDYGIGLDRYTPGASLKDISRFTFMLGFEPE</sequence>
<dbReference type="InterPro" id="IPR010827">
    <property type="entry name" value="BamA/TamA_POTRA"/>
</dbReference>
<keyword evidence="4 7" id="KW-0732">Signal</keyword>
<evidence type="ECO:0000256" key="2">
    <source>
        <dbReference type="ARBA" id="ARBA00022452"/>
    </source>
</evidence>
<dbReference type="RefSeq" id="WP_245898014.1">
    <property type="nucleotide sequence ID" value="NZ_QKZV01000004.1"/>
</dbReference>
<proteinExistence type="predicted"/>
<dbReference type="InterPro" id="IPR023707">
    <property type="entry name" value="OM_assembly_BamA"/>
</dbReference>
<comment type="subcellular location">
    <subcellularLocation>
        <location evidence="1">Membrane</location>
    </subcellularLocation>
</comment>
<keyword evidence="3" id="KW-0812">Transmembrane</keyword>
<dbReference type="AlphaFoldDB" id="A0A2W7RR03"/>
<keyword evidence="5" id="KW-0472">Membrane</keyword>
<evidence type="ECO:0000256" key="6">
    <source>
        <dbReference type="ARBA" id="ARBA00023237"/>
    </source>
</evidence>
<evidence type="ECO:0000259" key="8">
    <source>
        <dbReference type="PROSITE" id="PS51779"/>
    </source>
</evidence>
<comment type="caution">
    <text evidence="9">The sequence shown here is derived from an EMBL/GenBank/DDBJ whole genome shotgun (WGS) entry which is preliminary data.</text>
</comment>
<name>A0A2W7RR03_9BACT</name>
<feature type="domain" description="POTRA" evidence="8">
    <location>
        <begin position="75"/>
        <end position="150"/>
    </location>
</feature>
<evidence type="ECO:0000313" key="10">
    <source>
        <dbReference type="Proteomes" id="UP000249720"/>
    </source>
</evidence>
<evidence type="ECO:0000313" key="9">
    <source>
        <dbReference type="EMBL" id="PZX62811.1"/>
    </source>
</evidence>
<evidence type="ECO:0000256" key="1">
    <source>
        <dbReference type="ARBA" id="ARBA00004370"/>
    </source>
</evidence>
<reference evidence="9 10" key="1">
    <citation type="submission" date="2018-06" db="EMBL/GenBank/DDBJ databases">
        <title>Genomic Encyclopedia of Archaeal and Bacterial Type Strains, Phase II (KMG-II): from individual species to whole genera.</title>
        <authorList>
            <person name="Goeker M."/>
        </authorList>
    </citation>
    <scope>NUCLEOTIDE SEQUENCE [LARGE SCALE GENOMIC DNA]</scope>
    <source>
        <strain evidence="9 10">DSM 23241</strain>
    </source>
</reference>
<dbReference type="Pfam" id="PF07244">
    <property type="entry name" value="POTRA"/>
    <property type="match status" value="5"/>
</dbReference>
<dbReference type="PANTHER" id="PTHR12815:SF47">
    <property type="entry name" value="TRANSLOCATION AND ASSEMBLY MODULE SUBUNIT TAMA"/>
    <property type="match status" value="1"/>
</dbReference>
<dbReference type="GO" id="GO:0071709">
    <property type="term" value="P:membrane assembly"/>
    <property type="evidence" value="ECO:0007669"/>
    <property type="project" value="InterPro"/>
</dbReference>
<accession>A0A2W7RR03</accession>
<dbReference type="EMBL" id="QKZV01000004">
    <property type="protein sequence ID" value="PZX62811.1"/>
    <property type="molecule type" value="Genomic_DNA"/>
</dbReference>
<dbReference type="Proteomes" id="UP000249720">
    <property type="component" value="Unassembled WGS sequence"/>
</dbReference>
<protein>
    <submittedName>
        <fullName evidence="9">Beta-barrel assembly machine subunit BamA</fullName>
    </submittedName>
</protein>
<feature type="signal peptide" evidence="7">
    <location>
        <begin position="1"/>
        <end position="48"/>
    </location>
</feature>
<keyword evidence="2" id="KW-1134">Transmembrane beta strand</keyword>
<evidence type="ECO:0000256" key="4">
    <source>
        <dbReference type="ARBA" id="ARBA00022729"/>
    </source>
</evidence>
<keyword evidence="10" id="KW-1185">Reference proteome</keyword>
<gene>
    <name evidence="9" type="ORF">LX80_01505</name>
</gene>
<dbReference type="PANTHER" id="PTHR12815">
    <property type="entry name" value="SORTING AND ASSEMBLY MACHINERY SAMM50 PROTEIN FAMILY MEMBER"/>
    <property type="match status" value="1"/>
</dbReference>
<evidence type="ECO:0000256" key="5">
    <source>
        <dbReference type="ARBA" id="ARBA00023136"/>
    </source>
</evidence>
<dbReference type="InterPro" id="IPR039910">
    <property type="entry name" value="D15-like"/>
</dbReference>
<dbReference type="InterPro" id="IPR034746">
    <property type="entry name" value="POTRA"/>
</dbReference>
<dbReference type="PROSITE" id="PS51779">
    <property type="entry name" value="POTRA"/>
    <property type="match status" value="1"/>
</dbReference>
<evidence type="ECO:0000256" key="3">
    <source>
        <dbReference type="ARBA" id="ARBA00022692"/>
    </source>
</evidence>